<comment type="caution">
    <text evidence="6">The sequence shown here is derived from an EMBL/GenBank/DDBJ whole genome shotgun (WGS) entry which is preliminary data.</text>
</comment>
<evidence type="ECO:0000313" key="7">
    <source>
        <dbReference type="Proteomes" id="UP001254257"/>
    </source>
</evidence>
<keyword evidence="2" id="KW-0805">Transcription regulation</keyword>
<dbReference type="InterPro" id="IPR036388">
    <property type="entry name" value="WH-like_DNA-bd_sf"/>
</dbReference>
<keyword evidence="3" id="KW-0238">DNA-binding</keyword>
<dbReference type="InterPro" id="IPR036390">
    <property type="entry name" value="WH_DNA-bd_sf"/>
</dbReference>
<reference evidence="6 7" key="1">
    <citation type="submission" date="2023-09" db="EMBL/GenBank/DDBJ databases">
        <title>Whole genome shotgun sequencing (WGS) of Bosea sp. ZW T0_25, isolated from stored onions (Allium cepa).</title>
        <authorList>
            <person name="Stoll D.A."/>
            <person name="Huch M."/>
        </authorList>
    </citation>
    <scope>NUCLEOTIDE SEQUENCE [LARGE SCALE GENOMIC DNA]</scope>
    <source>
        <strain evidence="6 7">ZW T0_25</strain>
    </source>
</reference>
<dbReference type="Proteomes" id="UP001254257">
    <property type="component" value="Unassembled WGS sequence"/>
</dbReference>
<dbReference type="CDD" id="cd08414">
    <property type="entry name" value="PBP2_LTTR_aromatics_like"/>
    <property type="match status" value="1"/>
</dbReference>
<dbReference type="InterPro" id="IPR005119">
    <property type="entry name" value="LysR_subst-bd"/>
</dbReference>
<dbReference type="PANTHER" id="PTHR30346">
    <property type="entry name" value="TRANSCRIPTIONAL DUAL REGULATOR HCAR-RELATED"/>
    <property type="match status" value="1"/>
</dbReference>
<protein>
    <submittedName>
        <fullName evidence="6">LysR family transcriptional regulator</fullName>
    </submittedName>
</protein>
<accession>A0ABU3S713</accession>
<evidence type="ECO:0000259" key="5">
    <source>
        <dbReference type="PROSITE" id="PS50931"/>
    </source>
</evidence>
<dbReference type="Gene3D" id="1.10.10.10">
    <property type="entry name" value="Winged helix-like DNA-binding domain superfamily/Winged helix DNA-binding domain"/>
    <property type="match status" value="1"/>
</dbReference>
<proteinExistence type="inferred from homology"/>
<dbReference type="SUPFAM" id="SSF46785">
    <property type="entry name" value="Winged helix' DNA-binding domain"/>
    <property type="match status" value="1"/>
</dbReference>
<dbReference type="Pfam" id="PF03466">
    <property type="entry name" value="LysR_substrate"/>
    <property type="match status" value="1"/>
</dbReference>
<gene>
    <name evidence="6" type="ORF">RKE40_11600</name>
</gene>
<dbReference type="PROSITE" id="PS50931">
    <property type="entry name" value="HTH_LYSR"/>
    <property type="match status" value="1"/>
</dbReference>
<dbReference type="InterPro" id="IPR000847">
    <property type="entry name" value="LysR_HTH_N"/>
</dbReference>
<comment type="similarity">
    <text evidence="1">Belongs to the LysR transcriptional regulatory family.</text>
</comment>
<dbReference type="PANTHER" id="PTHR30346:SF0">
    <property type="entry name" value="HCA OPERON TRANSCRIPTIONAL ACTIVATOR HCAR"/>
    <property type="match status" value="1"/>
</dbReference>
<dbReference type="SUPFAM" id="SSF53850">
    <property type="entry name" value="Periplasmic binding protein-like II"/>
    <property type="match status" value="1"/>
</dbReference>
<feature type="domain" description="HTH lysR-type" evidence="5">
    <location>
        <begin position="2"/>
        <end position="59"/>
    </location>
</feature>
<dbReference type="EMBL" id="JAWDID010000014">
    <property type="protein sequence ID" value="MDU0340534.1"/>
    <property type="molecule type" value="Genomic_DNA"/>
</dbReference>
<name>A0ABU3S713_9HYPH</name>
<sequence length="293" mass="31691">MIDLRQMRQFIAVAEELHFHRAAARLNMSQPPLTIAIRKLERELGSELIARGNRILGLTAAGAVFLEEARLTLQQAERAVAATREAAAGRAGQVRLGYVGSALYGRLPDMIRAFRETHPEVRLELLEATTARQMELLREGALDLGLLIAPAAPTEGFSFQPFDTDRLCIALARSHPLAGAPTIEMRDLANERFVLWPAAEGRSFHFRAVRLCADAGFTPLVVQEAHGLHAVLSLVAVDAGISIVPEGMASFRSDRIAYRPIKSPAAAFGLSLGFRAPVTNPAAGQFLSASAPL</sequence>
<evidence type="ECO:0000256" key="3">
    <source>
        <dbReference type="ARBA" id="ARBA00023125"/>
    </source>
</evidence>
<dbReference type="Gene3D" id="3.40.190.10">
    <property type="entry name" value="Periplasmic binding protein-like II"/>
    <property type="match status" value="2"/>
</dbReference>
<dbReference type="PRINTS" id="PR00039">
    <property type="entry name" value="HTHLYSR"/>
</dbReference>
<evidence type="ECO:0000256" key="1">
    <source>
        <dbReference type="ARBA" id="ARBA00009437"/>
    </source>
</evidence>
<keyword evidence="7" id="KW-1185">Reference proteome</keyword>
<dbReference type="RefSeq" id="WP_316018401.1">
    <property type="nucleotide sequence ID" value="NZ_JAWDID010000014.1"/>
</dbReference>
<organism evidence="6 7">
    <name type="scientific">Bosea rubneri</name>
    <dbReference type="NCBI Taxonomy" id="3075434"/>
    <lineage>
        <taxon>Bacteria</taxon>
        <taxon>Pseudomonadati</taxon>
        <taxon>Pseudomonadota</taxon>
        <taxon>Alphaproteobacteria</taxon>
        <taxon>Hyphomicrobiales</taxon>
        <taxon>Boseaceae</taxon>
        <taxon>Bosea</taxon>
    </lineage>
</organism>
<dbReference type="Pfam" id="PF00126">
    <property type="entry name" value="HTH_1"/>
    <property type="match status" value="1"/>
</dbReference>
<keyword evidence="4" id="KW-0804">Transcription</keyword>
<evidence type="ECO:0000313" key="6">
    <source>
        <dbReference type="EMBL" id="MDU0340534.1"/>
    </source>
</evidence>
<evidence type="ECO:0000256" key="2">
    <source>
        <dbReference type="ARBA" id="ARBA00023015"/>
    </source>
</evidence>
<evidence type="ECO:0000256" key="4">
    <source>
        <dbReference type="ARBA" id="ARBA00023163"/>
    </source>
</evidence>